<proteinExistence type="inferred from homology"/>
<dbReference type="InterPro" id="IPR036513">
    <property type="entry name" value="STAS_dom_sf"/>
</dbReference>
<dbReference type="InterPro" id="IPR003658">
    <property type="entry name" value="Anti-sigma_ant"/>
</dbReference>
<dbReference type="CDD" id="cd07043">
    <property type="entry name" value="STAS_anti-anti-sigma_factors"/>
    <property type="match status" value="1"/>
</dbReference>
<dbReference type="Gene3D" id="3.30.750.24">
    <property type="entry name" value="STAS domain"/>
    <property type="match status" value="1"/>
</dbReference>
<dbReference type="OrthoDB" id="9796076at2"/>
<gene>
    <name evidence="5" type="ORF">EGC77_15070</name>
    <name evidence="4" type="ORF">EGC80_12940</name>
</gene>
<dbReference type="EMBL" id="RKKB01000007">
    <property type="protein sequence ID" value="RPA30375.1"/>
    <property type="molecule type" value="Genomic_DNA"/>
</dbReference>
<dbReference type="KEGG" id="spsr:EGC80_12940"/>
<dbReference type="RefSeq" id="WP_124013382.1">
    <property type="nucleotide sequence ID" value="NZ_CP034073.1"/>
</dbReference>
<comment type="similarity">
    <text evidence="1 2">Belongs to the anti-sigma-factor antagonist family.</text>
</comment>
<protein>
    <recommendedName>
        <fullName evidence="2">Anti-sigma factor antagonist</fullName>
    </recommendedName>
</protein>
<sequence length="121" mass="13911">MNFELKAQQHASVVRLPRKMVMAQTPTYRAAILEYINKGNTRLVFDMSQLEYIDSSGLSVLISARKNTMHYHGNIVLLNPNSSVRALIELTRLHHIMDIYESEEQALDGLREDTPLKEITR</sequence>
<organism evidence="5 7">
    <name type="scientific">Shewanella psychromarinicola</name>
    <dbReference type="NCBI Taxonomy" id="2487742"/>
    <lineage>
        <taxon>Bacteria</taxon>
        <taxon>Pseudomonadati</taxon>
        <taxon>Pseudomonadota</taxon>
        <taxon>Gammaproteobacteria</taxon>
        <taxon>Alteromonadales</taxon>
        <taxon>Shewanellaceae</taxon>
        <taxon>Shewanella</taxon>
    </lineage>
</organism>
<feature type="domain" description="STAS" evidence="3">
    <location>
        <begin position="1"/>
        <end position="110"/>
    </location>
</feature>
<dbReference type="GO" id="GO:0043856">
    <property type="term" value="F:anti-sigma factor antagonist activity"/>
    <property type="evidence" value="ECO:0007669"/>
    <property type="project" value="InterPro"/>
</dbReference>
<dbReference type="Proteomes" id="UP000273778">
    <property type="component" value="Chromosome"/>
</dbReference>
<dbReference type="PANTHER" id="PTHR33495:SF2">
    <property type="entry name" value="ANTI-SIGMA FACTOR ANTAGONIST TM_1081-RELATED"/>
    <property type="match status" value="1"/>
</dbReference>
<accession>A0A3N4DWR5</accession>
<evidence type="ECO:0000313" key="5">
    <source>
        <dbReference type="EMBL" id="RPA30375.1"/>
    </source>
</evidence>
<name>A0A3N4DWR5_9GAMM</name>
<reference evidence="5" key="3">
    <citation type="submission" date="2018-11" db="EMBL/GenBank/DDBJ databases">
        <authorList>
            <person name="Hwang Y.J."/>
            <person name="Hwang C.Y."/>
        </authorList>
    </citation>
    <scope>NUCLEOTIDE SEQUENCE</scope>
    <source>
        <strain evidence="5">R106</strain>
    </source>
</reference>
<dbReference type="SUPFAM" id="SSF52091">
    <property type="entry name" value="SpoIIaa-like"/>
    <property type="match status" value="1"/>
</dbReference>
<dbReference type="InterPro" id="IPR002645">
    <property type="entry name" value="STAS_dom"/>
</dbReference>
<dbReference type="AlphaFoldDB" id="A0A3N4DWR5"/>
<reference evidence="4 6" key="1">
    <citation type="submission" date="2018-11" db="EMBL/GenBank/DDBJ databases">
        <title>Shewanella sp. M2.</title>
        <authorList>
            <person name="Hwang Y.J."/>
            <person name="Hwang C.Y."/>
        </authorList>
    </citation>
    <scope>NUCLEOTIDE SEQUENCE [LARGE SCALE GENOMIC DNA]</scope>
    <source>
        <strain evidence="4 6">M2</strain>
    </source>
</reference>
<dbReference type="PANTHER" id="PTHR33495">
    <property type="entry name" value="ANTI-SIGMA FACTOR ANTAGONIST TM_1081-RELATED-RELATED"/>
    <property type="match status" value="1"/>
</dbReference>
<dbReference type="Pfam" id="PF01740">
    <property type="entry name" value="STAS"/>
    <property type="match status" value="1"/>
</dbReference>
<evidence type="ECO:0000313" key="6">
    <source>
        <dbReference type="Proteomes" id="UP000273778"/>
    </source>
</evidence>
<keyword evidence="6" id="KW-1185">Reference proteome</keyword>
<reference evidence="7" key="2">
    <citation type="submission" date="2018-11" db="EMBL/GenBank/DDBJ databases">
        <title>Shewanella sp. R106.</title>
        <authorList>
            <person name="Hwang Y.J."/>
            <person name="Hwang C.Y."/>
        </authorList>
    </citation>
    <scope>NUCLEOTIDE SEQUENCE [LARGE SCALE GENOMIC DNA]</scope>
    <source>
        <strain evidence="7">R106</strain>
    </source>
</reference>
<evidence type="ECO:0000313" key="4">
    <source>
        <dbReference type="EMBL" id="AZG35702.1"/>
    </source>
</evidence>
<evidence type="ECO:0000256" key="2">
    <source>
        <dbReference type="RuleBase" id="RU003749"/>
    </source>
</evidence>
<dbReference type="PROSITE" id="PS50801">
    <property type="entry name" value="STAS"/>
    <property type="match status" value="1"/>
</dbReference>
<dbReference type="EMBL" id="CP034073">
    <property type="protein sequence ID" value="AZG35702.1"/>
    <property type="molecule type" value="Genomic_DNA"/>
</dbReference>
<evidence type="ECO:0000259" key="3">
    <source>
        <dbReference type="PROSITE" id="PS50801"/>
    </source>
</evidence>
<dbReference type="NCBIfam" id="TIGR00377">
    <property type="entry name" value="ant_ant_sig"/>
    <property type="match status" value="1"/>
</dbReference>
<dbReference type="Proteomes" id="UP000278855">
    <property type="component" value="Unassembled WGS sequence"/>
</dbReference>
<evidence type="ECO:0000256" key="1">
    <source>
        <dbReference type="ARBA" id="ARBA00009013"/>
    </source>
</evidence>
<evidence type="ECO:0000313" key="7">
    <source>
        <dbReference type="Proteomes" id="UP000278855"/>
    </source>
</evidence>